<dbReference type="InterPro" id="IPR000569">
    <property type="entry name" value="HECT_dom"/>
</dbReference>
<dbReference type="GO" id="GO:0000209">
    <property type="term" value="P:protein polyubiquitination"/>
    <property type="evidence" value="ECO:0007669"/>
    <property type="project" value="InterPro"/>
</dbReference>
<dbReference type="FunFam" id="3.30.2410.10:FF:000003">
    <property type="entry name" value="probable E3 ubiquitin-protein ligase HERC4 isoform X1"/>
    <property type="match status" value="1"/>
</dbReference>
<dbReference type="Gene3D" id="3.30.2160.10">
    <property type="entry name" value="Hect, E3 ligase catalytic domain"/>
    <property type="match status" value="1"/>
</dbReference>
<keyword evidence="5" id="KW-0808">Transferase</keyword>
<feature type="compositionally biased region" description="Polar residues" evidence="8">
    <location>
        <begin position="74"/>
        <end position="105"/>
    </location>
</feature>
<dbReference type="SMART" id="SM00119">
    <property type="entry name" value="HECTc"/>
    <property type="match status" value="1"/>
</dbReference>
<comment type="subcellular location">
    <subcellularLocation>
        <location evidence="2">Cytoplasm</location>
    </subcellularLocation>
</comment>
<evidence type="ECO:0000256" key="7">
    <source>
        <dbReference type="PROSITE-ProRule" id="PRU00104"/>
    </source>
</evidence>
<dbReference type="InterPro" id="IPR035983">
    <property type="entry name" value="Hect_E3_ubiquitin_ligase"/>
</dbReference>
<dbReference type="Pfam" id="PF16558">
    <property type="entry name" value="AZUL"/>
    <property type="match status" value="1"/>
</dbReference>
<dbReference type="InterPro" id="IPR042556">
    <property type="entry name" value="AZUL_sf"/>
</dbReference>
<dbReference type="Gene3D" id="3.30.2410.10">
    <property type="entry name" value="Hect, E3 ligase catalytic domain"/>
    <property type="match status" value="1"/>
</dbReference>
<feature type="region of interest" description="Disordered" evidence="8">
    <location>
        <begin position="142"/>
        <end position="165"/>
    </location>
</feature>
<feature type="active site" description="Glycyl thioester intermediate" evidence="7">
    <location>
        <position position="890"/>
    </location>
</feature>
<reference evidence="10" key="1">
    <citation type="submission" date="2020-04" db="EMBL/GenBank/DDBJ databases">
        <authorList>
            <person name="Neveu A P."/>
        </authorList>
    </citation>
    <scope>NUCLEOTIDE SEQUENCE</scope>
    <source>
        <tissue evidence="10">Whole embryo</tissue>
    </source>
</reference>
<protein>
    <recommendedName>
        <fullName evidence="3">HECT-type E3 ubiquitin transferase</fullName>
        <ecNumber evidence="3">2.3.2.26</ecNumber>
    </recommendedName>
</protein>
<dbReference type="EC" id="2.3.2.26" evidence="3"/>
<accession>A0A6F9DWP2</accession>
<comment type="catalytic activity">
    <reaction evidence="1">
        <text>S-ubiquitinyl-[E2 ubiquitin-conjugating enzyme]-L-cysteine + [acceptor protein]-L-lysine = [E2 ubiquitin-conjugating enzyme]-L-cysteine + N(6)-ubiquitinyl-[acceptor protein]-L-lysine.</text>
        <dbReference type="EC" id="2.3.2.26"/>
    </reaction>
</comment>
<dbReference type="PANTHER" id="PTHR45700">
    <property type="entry name" value="UBIQUITIN-PROTEIN LIGASE E3C"/>
    <property type="match status" value="1"/>
</dbReference>
<dbReference type="Pfam" id="PF00632">
    <property type="entry name" value="HECT"/>
    <property type="match status" value="1"/>
</dbReference>
<dbReference type="InterPro" id="IPR044611">
    <property type="entry name" value="E3A/B/C-like"/>
</dbReference>
<dbReference type="SUPFAM" id="SSF56204">
    <property type="entry name" value="Hect, E3 ligase catalytic domain"/>
    <property type="match status" value="1"/>
</dbReference>
<gene>
    <name evidence="10" type="primary">Ube3a</name>
</gene>
<keyword evidence="6 7" id="KW-0833">Ubl conjugation pathway</keyword>
<evidence type="ECO:0000256" key="6">
    <source>
        <dbReference type="ARBA" id="ARBA00022786"/>
    </source>
</evidence>
<dbReference type="GO" id="GO:0061630">
    <property type="term" value="F:ubiquitin protein ligase activity"/>
    <property type="evidence" value="ECO:0007669"/>
    <property type="project" value="UniProtKB-EC"/>
</dbReference>
<sequence length="922" mass="104863">MSKRAAIKQLIQQYYFQLTEGCGKTSCSNQNCASSSSFSKLSQNDAAVQAIALYNNKAVLCEKHPSKMAKTAPDQESSSTITIDNHVPSSSMSSTGDLAPSSSKQMEVIQSQPDLIVAHGNTTNLLQNNIPVSQELINNQLKKVSVSEEEKEKEQNRKTEEKERRLSYEKDYNTLLNLQDLLNQSENGTMSTIKKAIWNVFSNSDCLNHFCLDKEKVKSQLAKDEDKDIDETDVMDIDSAPAATLPLNNNSEQCVATTSATLPGNQLDICPTVDMTHVRELYKLCTKHTELETVMYNSITYLIDDTKTRLIREKNFFKNKSNYLNMFVILMENCSLDNPEAFEKTFPSFCKIMSLLPIEAQAELAKFWSGFDAVYLRNMIESLQQLITIKVVTDFSDETSKTVQGEEAITCAAKCLNILFYASIMGGEMHTGIDEAGATVLKKARAEAKMDDGELDMLMQDQDDTLEFHWEDQLSKQLNVNRLDSYKPKIPLKEFVNEALNENIQSDQDYANYKLNQHGSSRFSFLHYPFLLNIVNKTACLFYDNRFRMTSERRRTFLSSFVQGALINPYLKIQVRRNHIIDDTLVQLELAAESNGSFKKQLFVEFDGEEGVDEGGVSKEFFQLVVEKIFNPDNGMFIYNEQTNLFWFNQHSFETQVQYKLIGIVLGLAIYNNCILDINFPSFVYKKLLGRKATFHDMADSHPLIYQSLKSVLEHEGNVEDDLMVTYQVQYADVFGGSLTHNLKENGENIPVTNENRQEYVDMYSDWLLNTSIAGQFNAFLSGFDLVVNGSPLKYLFLYDELELLIRGSEDYNFDELEESTEYDGGFTKDSPTVKAFWSVVHELDEADKRKLLQFTTGSDRAPVGGLSKLRMIIARHGPDSFRLPTAHTCFNVLLIPDYRNRQKLKERLLKAISYSKGFGML</sequence>
<evidence type="ECO:0000256" key="4">
    <source>
        <dbReference type="ARBA" id="ARBA00022490"/>
    </source>
</evidence>
<dbReference type="FunFam" id="3.30.2160.10:FF:000004">
    <property type="entry name" value="probable E3 ubiquitin-protein ligase HERC4 isoform X1"/>
    <property type="match status" value="1"/>
</dbReference>
<dbReference type="InterPro" id="IPR032353">
    <property type="entry name" value="AZUL"/>
</dbReference>
<dbReference type="GO" id="GO:0016874">
    <property type="term" value="F:ligase activity"/>
    <property type="evidence" value="ECO:0007669"/>
    <property type="project" value="UniProtKB-KW"/>
</dbReference>
<feature type="region of interest" description="Disordered" evidence="8">
    <location>
        <begin position="70"/>
        <end position="105"/>
    </location>
</feature>
<dbReference type="GO" id="GO:0005737">
    <property type="term" value="C:cytoplasm"/>
    <property type="evidence" value="ECO:0007669"/>
    <property type="project" value="UniProtKB-SubCell"/>
</dbReference>
<evidence type="ECO:0000313" key="10">
    <source>
        <dbReference type="EMBL" id="CAB3267458.1"/>
    </source>
</evidence>
<dbReference type="PANTHER" id="PTHR45700:SF8">
    <property type="entry name" value="HECT-TYPE E3 UBIQUITIN TRANSFERASE"/>
    <property type="match status" value="1"/>
</dbReference>
<evidence type="ECO:0000256" key="5">
    <source>
        <dbReference type="ARBA" id="ARBA00022679"/>
    </source>
</evidence>
<dbReference type="EMBL" id="LR791596">
    <property type="protein sequence ID" value="CAB3267458.1"/>
    <property type="molecule type" value="mRNA"/>
</dbReference>
<evidence type="ECO:0000256" key="2">
    <source>
        <dbReference type="ARBA" id="ARBA00004496"/>
    </source>
</evidence>
<dbReference type="AlphaFoldDB" id="A0A6F9DWP2"/>
<keyword evidence="10" id="KW-0436">Ligase</keyword>
<organism evidence="10">
    <name type="scientific">Phallusia mammillata</name>
    <dbReference type="NCBI Taxonomy" id="59560"/>
    <lineage>
        <taxon>Eukaryota</taxon>
        <taxon>Metazoa</taxon>
        <taxon>Chordata</taxon>
        <taxon>Tunicata</taxon>
        <taxon>Ascidiacea</taxon>
        <taxon>Phlebobranchia</taxon>
        <taxon>Ascidiidae</taxon>
        <taxon>Phallusia</taxon>
    </lineage>
</organism>
<feature type="compositionally biased region" description="Basic and acidic residues" evidence="8">
    <location>
        <begin position="145"/>
        <end position="165"/>
    </location>
</feature>
<feature type="domain" description="HECT" evidence="9">
    <location>
        <begin position="594"/>
        <end position="922"/>
    </location>
</feature>
<evidence type="ECO:0000256" key="8">
    <source>
        <dbReference type="SAM" id="MobiDB-lite"/>
    </source>
</evidence>
<dbReference type="PROSITE" id="PS50237">
    <property type="entry name" value="HECT"/>
    <property type="match status" value="1"/>
</dbReference>
<name>A0A6F9DWP2_9ASCI</name>
<keyword evidence="4" id="KW-0963">Cytoplasm</keyword>
<dbReference type="Gene3D" id="6.10.130.10">
    <property type="entry name" value="Ubiquitin-protein ligase E3A, N-terminal zinc-binding domain (AZUL)"/>
    <property type="match status" value="1"/>
</dbReference>
<dbReference type="Gene3D" id="3.90.1750.10">
    <property type="entry name" value="Hect, E3 ligase catalytic domains"/>
    <property type="match status" value="1"/>
</dbReference>
<evidence type="ECO:0000259" key="9">
    <source>
        <dbReference type="PROSITE" id="PS50237"/>
    </source>
</evidence>
<evidence type="ECO:0000256" key="3">
    <source>
        <dbReference type="ARBA" id="ARBA00012485"/>
    </source>
</evidence>
<proteinExistence type="evidence at transcript level"/>
<dbReference type="CDD" id="cd00078">
    <property type="entry name" value="HECTc"/>
    <property type="match status" value="1"/>
</dbReference>
<evidence type="ECO:0000256" key="1">
    <source>
        <dbReference type="ARBA" id="ARBA00000885"/>
    </source>
</evidence>